<dbReference type="AlphaFoldDB" id="A0A9P0TRM5"/>
<keyword evidence="3" id="KW-1185">Reference proteome</keyword>
<accession>A0A9P0TRM5</accession>
<sequence>MNECYVLLKKRYDTLFNNLNVKKQDLADIRRSYQTALGVESQLNADLETYHLEEQKRKNELLSRVAILRDKIASLISESAQINEQNNVEIKKLEQENSLLREEEPVTSYQLPKCDTKEIDEIRNKLSSATTDSVVAKATLEESKCEISSWQSKIEELLLEISELRAGTAISREEKHEAKEREAFALAELAAAKALLHQVHSVDLQPHATKGNSVFAEVEDKRQDMAKNLIQMKQTNARLRRDLVNKQAEAEALIHEKQTIWIQQAGTTSEYDRELIESYEDRIAKLEAKCENQWSEINQGLCKLCEFSYWQPGIIAHLKTEREQLRANVLAKGAAQLASAAQIRELRRVVTLQTIDTNKQSSQVDWSDKIINCTDRQYSKSDMKKIK</sequence>
<dbReference type="Proteomes" id="UP001152562">
    <property type="component" value="Unassembled WGS sequence"/>
</dbReference>
<organism evidence="2 3">
    <name type="scientific">Pieris brassicae</name>
    <name type="common">White butterfly</name>
    <name type="synonym">Large white butterfly</name>
    <dbReference type="NCBI Taxonomy" id="7116"/>
    <lineage>
        <taxon>Eukaryota</taxon>
        <taxon>Metazoa</taxon>
        <taxon>Ecdysozoa</taxon>
        <taxon>Arthropoda</taxon>
        <taxon>Hexapoda</taxon>
        <taxon>Insecta</taxon>
        <taxon>Pterygota</taxon>
        <taxon>Neoptera</taxon>
        <taxon>Endopterygota</taxon>
        <taxon>Lepidoptera</taxon>
        <taxon>Glossata</taxon>
        <taxon>Ditrysia</taxon>
        <taxon>Papilionoidea</taxon>
        <taxon>Pieridae</taxon>
        <taxon>Pierinae</taxon>
        <taxon>Pieris</taxon>
    </lineage>
</organism>
<gene>
    <name evidence="2" type="ORF">PIBRA_LOCUS10909</name>
</gene>
<proteinExistence type="predicted"/>
<feature type="coiled-coil region" evidence="1">
    <location>
        <begin position="222"/>
        <end position="296"/>
    </location>
</feature>
<reference evidence="2" key="1">
    <citation type="submission" date="2022-05" db="EMBL/GenBank/DDBJ databases">
        <authorList>
            <person name="Okamura Y."/>
        </authorList>
    </citation>
    <scope>NUCLEOTIDE SEQUENCE</scope>
</reference>
<evidence type="ECO:0000313" key="2">
    <source>
        <dbReference type="EMBL" id="CAH4034757.1"/>
    </source>
</evidence>
<name>A0A9P0TRM5_PIEBR</name>
<evidence type="ECO:0000256" key="1">
    <source>
        <dbReference type="SAM" id="Coils"/>
    </source>
</evidence>
<feature type="coiled-coil region" evidence="1">
    <location>
        <begin position="58"/>
        <end position="103"/>
    </location>
</feature>
<comment type="caution">
    <text evidence="2">The sequence shown here is derived from an EMBL/GenBank/DDBJ whole genome shotgun (WGS) entry which is preliminary data.</text>
</comment>
<evidence type="ECO:0000313" key="3">
    <source>
        <dbReference type="Proteomes" id="UP001152562"/>
    </source>
</evidence>
<protein>
    <submittedName>
        <fullName evidence="2">Uncharacterized protein</fullName>
    </submittedName>
</protein>
<dbReference type="EMBL" id="CALOZG010000042">
    <property type="protein sequence ID" value="CAH4034757.1"/>
    <property type="molecule type" value="Genomic_DNA"/>
</dbReference>
<keyword evidence="1" id="KW-0175">Coiled coil</keyword>